<dbReference type="AlphaFoldDB" id="A0A285NM44"/>
<evidence type="ECO:0000256" key="1">
    <source>
        <dbReference type="ARBA" id="ARBA00008343"/>
    </source>
</evidence>
<comment type="cofactor">
    <cofactor evidence="12">
        <name>[4Fe-4S] cluster</name>
        <dbReference type="ChEBI" id="CHEBI:49883"/>
    </cofactor>
    <text evidence="12">Binds 1 [4Fe-4S] cluster.</text>
</comment>
<dbReference type="RefSeq" id="WP_097000590.1">
    <property type="nucleotide sequence ID" value="NZ_OBEI01000006.1"/>
</dbReference>
<comment type="function">
    <text evidence="12">DNA repair enzyme that has both DNA N-glycosylase activity and AP-lyase activity. The DNA N-glycosylase activity releases various damaged pyrimidines from DNA by cleaving the N-glycosidic bond, leaving an AP (apurinic/apyrimidinic) site. The AP-lyase activity cleaves the phosphodiester bond 3' to the AP site by a beta-elimination, leaving a 3'-terminal unsaturated sugar and a product with a terminal 5'-phosphate.</text>
</comment>
<accession>A0A285NM44</accession>
<dbReference type="GO" id="GO:0046872">
    <property type="term" value="F:metal ion binding"/>
    <property type="evidence" value="ECO:0007669"/>
    <property type="project" value="UniProtKB-KW"/>
</dbReference>
<dbReference type="GO" id="GO:0006285">
    <property type="term" value="P:base-excision repair, AP site formation"/>
    <property type="evidence" value="ECO:0007669"/>
    <property type="project" value="TreeGrafter"/>
</dbReference>
<feature type="binding site" evidence="12">
    <location>
        <position position="210"/>
    </location>
    <ligand>
        <name>[4Fe-4S] cluster</name>
        <dbReference type="ChEBI" id="CHEBI:49883"/>
    </ligand>
</feature>
<evidence type="ECO:0000256" key="9">
    <source>
        <dbReference type="ARBA" id="ARBA00023204"/>
    </source>
</evidence>
<dbReference type="EC" id="4.2.99.18" evidence="12"/>
<dbReference type="SMART" id="SM00525">
    <property type="entry name" value="FES"/>
    <property type="match status" value="1"/>
</dbReference>
<dbReference type="InterPro" id="IPR004036">
    <property type="entry name" value="Endonuclease-III-like_CS2"/>
</dbReference>
<reference evidence="15" key="1">
    <citation type="submission" date="2017-09" db="EMBL/GenBank/DDBJ databases">
        <authorList>
            <person name="Varghese N."/>
            <person name="Submissions S."/>
        </authorList>
    </citation>
    <scope>NUCLEOTIDE SEQUENCE [LARGE SCALE GENOMIC DNA]</scope>
    <source>
        <strain evidence="15">DSM 15103</strain>
    </source>
</reference>
<dbReference type="InterPro" id="IPR011257">
    <property type="entry name" value="DNA_glycosylase"/>
</dbReference>
<keyword evidence="14" id="KW-0255">Endonuclease</keyword>
<dbReference type="EMBL" id="OBEI01000006">
    <property type="protein sequence ID" value="SNZ08926.1"/>
    <property type="molecule type" value="Genomic_DNA"/>
</dbReference>
<keyword evidence="3 12" id="KW-0479">Metal-binding</keyword>
<dbReference type="Pfam" id="PF00730">
    <property type="entry name" value="HhH-GPD"/>
    <property type="match status" value="1"/>
</dbReference>
<dbReference type="FunFam" id="1.10.1670.10:FF:000001">
    <property type="entry name" value="Endonuclease III"/>
    <property type="match status" value="1"/>
</dbReference>
<evidence type="ECO:0000313" key="15">
    <source>
        <dbReference type="Proteomes" id="UP000219036"/>
    </source>
</evidence>
<evidence type="ECO:0000256" key="7">
    <source>
        <dbReference type="ARBA" id="ARBA00023014"/>
    </source>
</evidence>
<evidence type="ECO:0000313" key="14">
    <source>
        <dbReference type="EMBL" id="SNZ08926.1"/>
    </source>
</evidence>
<dbReference type="PROSITE" id="PS00764">
    <property type="entry name" value="ENDONUCLEASE_III_1"/>
    <property type="match status" value="1"/>
</dbReference>
<dbReference type="PANTHER" id="PTHR43286:SF1">
    <property type="entry name" value="ENDONUCLEASE III-LIKE PROTEIN 1"/>
    <property type="match status" value="1"/>
</dbReference>
<dbReference type="GO" id="GO:0003677">
    <property type="term" value="F:DNA binding"/>
    <property type="evidence" value="ECO:0007669"/>
    <property type="project" value="UniProtKB-UniRule"/>
</dbReference>
<keyword evidence="2 12" id="KW-0004">4Fe-4S</keyword>
<evidence type="ECO:0000256" key="12">
    <source>
        <dbReference type="HAMAP-Rule" id="MF_00942"/>
    </source>
</evidence>
<dbReference type="InterPro" id="IPR004035">
    <property type="entry name" value="Endouclease-III_FeS-bd_BS"/>
</dbReference>
<organism evidence="14 15">
    <name type="scientific">Persephonella hydrogeniphila</name>
    <dbReference type="NCBI Taxonomy" id="198703"/>
    <lineage>
        <taxon>Bacteria</taxon>
        <taxon>Pseudomonadati</taxon>
        <taxon>Aquificota</taxon>
        <taxon>Aquificia</taxon>
        <taxon>Aquificales</taxon>
        <taxon>Hydrogenothermaceae</taxon>
        <taxon>Persephonella</taxon>
    </lineage>
</organism>
<dbReference type="OrthoDB" id="9800977at2"/>
<evidence type="ECO:0000256" key="3">
    <source>
        <dbReference type="ARBA" id="ARBA00022723"/>
    </source>
</evidence>
<feature type="binding site" evidence="12">
    <location>
        <position position="204"/>
    </location>
    <ligand>
        <name>[4Fe-4S] cluster</name>
        <dbReference type="ChEBI" id="CHEBI:49883"/>
    </ligand>
</feature>
<evidence type="ECO:0000256" key="8">
    <source>
        <dbReference type="ARBA" id="ARBA00023125"/>
    </source>
</evidence>
<evidence type="ECO:0000256" key="2">
    <source>
        <dbReference type="ARBA" id="ARBA00022485"/>
    </source>
</evidence>
<feature type="binding site" evidence="12">
    <location>
        <position position="201"/>
    </location>
    <ligand>
        <name>[4Fe-4S] cluster</name>
        <dbReference type="ChEBI" id="CHEBI:49883"/>
    </ligand>
</feature>
<comment type="catalytic activity">
    <reaction evidence="12">
        <text>2'-deoxyribonucleotide-(2'-deoxyribose 5'-phosphate)-2'-deoxyribonucleotide-DNA = a 3'-end 2'-deoxyribonucleotide-(2,3-dehydro-2,3-deoxyribose 5'-phosphate)-DNA + a 5'-end 5'-phospho-2'-deoxyribonucleoside-DNA + H(+)</text>
        <dbReference type="Rhea" id="RHEA:66592"/>
        <dbReference type="Rhea" id="RHEA-COMP:13180"/>
        <dbReference type="Rhea" id="RHEA-COMP:16897"/>
        <dbReference type="Rhea" id="RHEA-COMP:17067"/>
        <dbReference type="ChEBI" id="CHEBI:15378"/>
        <dbReference type="ChEBI" id="CHEBI:136412"/>
        <dbReference type="ChEBI" id="CHEBI:157695"/>
        <dbReference type="ChEBI" id="CHEBI:167181"/>
        <dbReference type="EC" id="4.2.99.18"/>
    </reaction>
</comment>
<evidence type="ECO:0000256" key="5">
    <source>
        <dbReference type="ARBA" id="ARBA00022801"/>
    </source>
</evidence>
<dbReference type="InterPro" id="IPR023170">
    <property type="entry name" value="HhH_base_excis_C"/>
</dbReference>
<feature type="binding site" evidence="12">
    <location>
        <position position="194"/>
    </location>
    <ligand>
        <name>[4Fe-4S] cluster</name>
        <dbReference type="ChEBI" id="CHEBI:49883"/>
    </ligand>
</feature>
<dbReference type="PANTHER" id="PTHR43286">
    <property type="entry name" value="ENDONUCLEASE III-LIKE PROTEIN 1"/>
    <property type="match status" value="1"/>
</dbReference>
<evidence type="ECO:0000256" key="11">
    <source>
        <dbReference type="ARBA" id="ARBA00023295"/>
    </source>
</evidence>
<dbReference type="InterPro" id="IPR003265">
    <property type="entry name" value="HhH-GPD_domain"/>
</dbReference>
<proteinExistence type="inferred from homology"/>
<dbReference type="GO" id="GO:0140078">
    <property type="term" value="F:class I DNA-(apurinic or apyrimidinic site) endonuclease activity"/>
    <property type="evidence" value="ECO:0007669"/>
    <property type="project" value="UniProtKB-EC"/>
</dbReference>
<dbReference type="Proteomes" id="UP000219036">
    <property type="component" value="Unassembled WGS sequence"/>
</dbReference>
<comment type="similarity">
    <text evidence="1 12">Belongs to the Nth/MutY family.</text>
</comment>
<keyword evidence="9 12" id="KW-0234">DNA repair</keyword>
<evidence type="ECO:0000256" key="6">
    <source>
        <dbReference type="ARBA" id="ARBA00023004"/>
    </source>
</evidence>
<keyword evidence="11 12" id="KW-0326">Glycosidase</keyword>
<dbReference type="SMART" id="SM00478">
    <property type="entry name" value="ENDO3c"/>
    <property type="match status" value="1"/>
</dbReference>
<keyword evidence="6 12" id="KW-0408">Iron</keyword>
<keyword evidence="7 12" id="KW-0411">Iron-sulfur</keyword>
<dbReference type="GO" id="GO:0051539">
    <property type="term" value="F:4 iron, 4 sulfur cluster binding"/>
    <property type="evidence" value="ECO:0007669"/>
    <property type="project" value="UniProtKB-UniRule"/>
</dbReference>
<keyword evidence="14" id="KW-0540">Nuclease</keyword>
<dbReference type="Pfam" id="PF00633">
    <property type="entry name" value="HHH"/>
    <property type="match status" value="1"/>
</dbReference>
<sequence>MDTATFIRVLNILEKEFPKWNAPVVSLMAKREHRTPFQILISTIISLRTKDQVTAEASERLFKLADNPYDMLKLTEEQIAKAIYPAGFYRNKAKTIKKISEIIVKKNSGEVPDSLEELLKLPGVGRKTANLVLALSFDKPAVCVDIHVHRITNRLGFVKTKTPEETEKELMKKVPVEYWNRINDLLVAFGQTICKPLSPLCSKCPVEAYCEKVGVVRHR</sequence>
<keyword evidence="10 12" id="KW-0456">Lyase</keyword>
<keyword evidence="4 12" id="KW-0227">DNA damage</keyword>
<gene>
    <name evidence="12" type="primary">nth</name>
    <name evidence="14" type="ORF">SAMN06265182_1421</name>
</gene>
<dbReference type="Gene3D" id="1.10.1670.10">
    <property type="entry name" value="Helix-hairpin-Helix base-excision DNA repair enzymes (C-terminal)"/>
    <property type="match status" value="1"/>
</dbReference>
<evidence type="ECO:0000256" key="10">
    <source>
        <dbReference type="ARBA" id="ARBA00023239"/>
    </source>
</evidence>
<evidence type="ECO:0000256" key="4">
    <source>
        <dbReference type="ARBA" id="ARBA00022763"/>
    </source>
</evidence>
<evidence type="ECO:0000259" key="13">
    <source>
        <dbReference type="SMART" id="SM00478"/>
    </source>
</evidence>
<dbReference type="PIRSF" id="PIRSF001435">
    <property type="entry name" value="Nth"/>
    <property type="match status" value="1"/>
</dbReference>
<keyword evidence="15" id="KW-1185">Reference proteome</keyword>
<dbReference type="CDD" id="cd00056">
    <property type="entry name" value="ENDO3c"/>
    <property type="match status" value="1"/>
</dbReference>
<dbReference type="InterPro" id="IPR000445">
    <property type="entry name" value="HhH_motif"/>
</dbReference>
<dbReference type="GO" id="GO:0000703">
    <property type="term" value="F:oxidized pyrimidine nucleobase lesion DNA N-glycosylase activity"/>
    <property type="evidence" value="ECO:0007669"/>
    <property type="project" value="TreeGrafter"/>
</dbReference>
<dbReference type="Gene3D" id="1.10.340.30">
    <property type="entry name" value="Hypothetical protein, domain 2"/>
    <property type="match status" value="1"/>
</dbReference>
<dbReference type="PROSITE" id="PS01155">
    <property type="entry name" value="ENDONUCLEASE_III_2"/>
    <property type="match status" value="1"/>
</dbReference>
<keyword evidence="8 12" id="KW-0238">DNA-binding</keyword>
<keyword evidence="5 12" id="KW-0378">Hydrolase</keyword>
<dbReference type="SUPFAM" id="SSF48150">
    <property type="entry name" value="DNA-glycosylase"/>
    <property type="match status" value="1"/>
</dbReference>
<dbReference type="HAMAP" id="MF_00942">
    <property type="entry name" value="Nth"/>
    <property type="match status" value="1"/>
</dbReference>
<dbReference type="InterPro" id="IPR005759">
    <property type="entry name" value="Nth"/>
</dbReference>
<dbReference type="GO" id="GO:0006289">
    <property type="term" value="P:nucleotide-excision repair"/>
    <property type="evidence" value="ECO:0007669"/>
    <property type="project" value="TreeGrafter"/>
</dbReference>
<dbReference type="FunFam" id="1.10.340.30:FF:000001">
    <property type="entry name" value="Endonuclease III"/>
    <property type="match status" value="1"/>
</dbReference>
<protein>
    <recommendedName>
        <fullName evidence="12">Endonuclease III</fullName>
        <ecNumber evidence="12">4.2.99.18</ecNumber>
    </recommendedName>
    <alternativeName>
        <fullName evidence="12">DNA-(apurinic or apyrimidinic site) lyase</fullName>
    </alternativeName>
</protein>
<feature type="domain" description="HhH-GPD" evidence="13">
    <location>
        <begin position="45"/>
        <end position="192"/>
    </location>
</feature>
<name>A0A285NM44_9AQUI</name>
<dbReference type="InterPro" id="IPR003651">
    <property type="entry name" value="Endonuclease3_FeS-loop_motif"/>
</dbReference>